<dbReference type="Gene3D" id="3.40.960.10">
    <property type="entry name" value="VSR Endonuclease"/>
    <property type="match status" value="1"/>
</dbReference>
<proteinExistence type="predicted"/>
<dbReference type="KEGG" id="parq:DSM112329_03098"/>
<reference evidence="1" key="1">
    <citation type="submission" date="2022-12" db="EMBL/GenBank/DDBJ databases">
        <title>Paraconexibacter alkalitolerans sp. nov. and Baekduia alba sp. nov., isolated from soil and emended description of the genera Paraconexibacter (Chun et al., 2020) and Baekduia (An et al., 2020).</title>
        <authorList>
            <person name="Vieira S."/>
            <person name="Huber K.J."/>
            <person name="Geppert A."/>
            <person name="Wolf J."/>
            <person name="Neumann-Schaal M."/>
            <person name="Muesken M."/>
            <person name="Overmann J."/>
        </authorList>
    </citation>
    <scope>NUCLEOTIDE SEQUENCE</scope>
    <source>
        <strain evidence="1">AEG42_29</strain>
    </source>
</reference>
<dbReference type="RefSeq" id="WP_354697468.1">
    <property type="nucleotide sequence ID" value="NZ_CP114014.1"/>
</dbReference>
<dbReference type="SUPFAM" id="SSF52980">
    <property type="entry name" value="Restriction endonuclease-like"/>
    <property type="match status" value="1"/>
</dbReference>
<dbReference type="AlphaFoldDB" id="A0AAU7AWZ4"/>
<dbReference type="EMBL" id="CP114014">
    <property type="protein sequence ID" value="XAY06231.1"/>
    <property type="molecule type" value="Genomic_DNA"/>
</dbReference>
<evidence type="ECO:0008006" key="2">
    <source>
        <dbReference type="Google" id="ProtNLM"/>
    </source>
</evidence>
<name>A0AAU7AWZ4_9ACTN</name>
<dbReference type="InterPro" id="IPR011335">
    <property type="entry name" value="Restrct_endonuc-II-like"/>
</dbReference>
<sequence>MDALGRRELEQQLLEKANGQFGLLRYADLLALGLKRGAIQSRIDACRLNRVHDGVFALGHTQLRREAYWLAGLWVCGKESALTHWSAAAFHGWRLEPPSDDVHVSVTGTIRSRVGLTVHRVSRLDRVDVFRADPFRVAHIPRTLVDLADVMDWPAYRALADSLPRLPIRQIRAAQLRTPKRTGRGLVTRLIEADDAHTKSEFERRFLRFLAAHGLPRPDAINVKVAGHKADCVYHCRPWLVVELDGRAYHQRRAQMRADRRRDADYQLAGCRILRLVWDDLRPDQSAITADLLRRLLAGVAA</sequence>
<gene>
    <name evidence="1" type="ORF">DSM112329_03098</name>
</gene>
<evidence type="ECO:0000313" key="1">
    <source>
        <dbReference type="EMBL" id="XAY06231.1"/>
    </source>
</evidence>
<accession>A0AAU7AWZ4</accession>
<protein>
    <recommendedName>
        <fullName evidence="2">DUF559 domain-containing protein</fullName>
    </recommendedName>
</protein>
<organism evidence="1">
    <name type="scientific">Paraconexibacter sp. AEG42_29</name>
    <dbReference type="NCBI Taxonomy" id="2997339"/>
    <lineage>
        <taxon>Bacteria</taxon>
        <taxon>Bacillati</taxon>
        <taxon>Actinomycetota</taxon>
        <taxon>Thermoleophilia</taxon>
        <taxon>Solirubrobacterales</taxon>
        <taxon>Paraconexibacteraceae</taxon>
        <taxon>Paraconexibacter</taxon>
    </lineage>
</organism>